<gene>
    <name evidence="2" type="ORF">AABB24_016957</name>
</gene>
<feature type="transmembrane region" description="Helical" evidence="1">
    <location>
        <begin position="60"/>
        <end position="81"/>
    </location>
</feature>
<dbReference type="Proteomes" id="UP001627284">
    <property type="component" value="Unassembled WGS sequence"/>
</dbReference>
<keyword evidence="3" id="KW-1185">Reference proteome</keyword>
<proteinExistence type="predicted"/>
<keyword evidence="1" id="KW-1133">Transmembrane helix</keyword>
<reference evidence="2 3" key="1">
    <citation type="submission" date="2024-05" db="EMBL/GenBank/DDBJ databases">
        <title>De novo assembly of an allotetraploid wild potato.</title>
        <authorList>
            <person name="Hosaka A.J."/>
        </authorList>
    </citation>
    <scope>NUCLEOTIDE SEQUENCE [LARGE SCALE GENOMIC DNA]</scope>
    <source>
        <tissue evidence="2">Young leaves</tissue>
    </source>
</reference>
<sequence length="108" mass="12776">MENERRTKKVNDHIPLNLLEEIEHAKLVKRKKGSKVKTNLVIQVGVKKEQSSRNKRKMKLRFVCFIFFSLMSFTYISQHMYCVSLSLFMDCPLVLKLLENLISYVYSC</sequence>
<organism evidence="2 3">
    <name type="scientific">Solanum stoloniferum</name>
    <dbReference type="NCBI Taxonomy" id="62892"/>
    <lineage>
        <taxon>Eukaryota</taxon>
        <taxon>Viridiplantae</taxon>
        <taxon>Streptophyta</taxon>
        <taxon>Embryophyta</taxon>
        <taxon>Tracheophyta</taxon>
        <taxon>Spermatophyta</taxon>
        <taxon>Magnoliopsida</taxon>
        <taxon>eudicotyledons</taxon>
        <taxon>Gunneridae</taxon>
        <taxon>Pentapetalae</taxon>
        <taxon>asterids</taxon>
        <taxon>lamiids</taxon>
        <taxon>Solanales</taxon>
        <taxon>Solanaceae</taxon>
        <taxon>Solanoideae</taxon>
        <taxon>Solaneae</taxon>
        <taxon>Solanum</taxon>
    </lineage>
</organism>
<evidence type="ECO:0000313" key="2">
    <source>
        <dbReference type="EMBL" id="KAL3356051.1"/>
    </source>
</evidence>
<keyword evidence="1" id="KW-0812">Transmembrane</keyword>
<protein>
    <recommendedName>
        <fullName evidence="4">Transmembrane protein</fullName>
    </recommendedName>
</protein>
<dbReference type="EMBL" id="JBJKTR010000010">
    <property type="protein sequence ID" value="KAL3356051.1"/>
    <property type="molecule type" value="Genomic_DNA"/>
</dbReference>
<evidence type="ECO:0000256" key="1">
    <source>
        <dbReference type="SAM" id="Phobius"/>
    </source>
</evidence>
<keyword evidence="1" id="KW-0472">Membrane</keyword>
<dbReference type="AlphaFoldDB" id="A0ABD2TKE5"/>
<evidence type="ECO:0008006" key="4">
    <source>
        <dbReference type="Google" id="ProtNLM"/>
    </source>
</evidence>
<name>A0ABD2TKE5_9SOLN</name>
<accession>A0ABD2TKE5</accession>
<evidence type="ECO:0000313" key="3">
    <source>
        <dbReference type="Proteomes" id="UP001627284"/>
    </source>
</evidence>
<comment type="caution">
    <text evidence="2">The sequence shown here is derived from an EMBL/GenBank/DDBJ whole genome shotgun (WGS) entry which is preliminary data.</text>
</comment>